<feature type="coiled-coil region" evidence="8">
    <location>
        <begin position="717"/>
        <end position="744"/>
    </location>
</feature>
<dbReference type="InterPro" id="IPR010935">
    <property type="entry name" value="SMC_hinge"/>
</dbReference>
<dbReference type="Gene3D" id="1.20.1060.20">
    <property type="match status" value="1"/>
</dbReference>
<reference evidence="10" key="1">
    <citation type="submission" date="2023-06" db="EMBL/GenBank/DDBJ databases">
        <title>Genomic analysis of the entomopathogenic nematode Steinernema hermaphroditum.</title>
        <authorList>
            <person name="Schwarz E.M."/>
            <person name="Heppert J.K."/>
            <person name="Baniya A."/>
            <person name="Schwartz H.T."/>
            <person name="Tan C.-H."/>
            <person name="Antoshechkin I."/>
            <person name="Sternberg P.W."/>
            <person name="Goodrich-Blair H."/>
            <person name="Dillman A.R."/>
        </authorList>
    </citation>
    <scope>NUCLEOTIDE SEQUENCE</scope>
    <source>
        <strain evidence="10">PS9179</strain>
        <tissue evidence="10">Whole animal</tissue>
    </source>
</reference>
<comment type="similarity">
    <text evidence="7">Belongs to the SMC family.</text>
</comment>
<feature type="coiled-coil region" evidence="8">
    <location>
        <begin position="860"/>
        <end position="909"/>
    </location>
</feature>
<dbReference type="Pfam" id="PF02463">
    <property type="entry name" value="SMC_N"/>
    <property type="match status" value="1"/>
</dbReference>
<dbReference type="GO" id="GO:0051301">
    <property type="term" value="P:cell division"/>
    <property type="evidence" value="ECO:0007669"/>
    <property type="project" value="UniProtKB-KW"/>
</dbReference>
<dbReference type="Gene3D" id="3.30.70.1620">
    <property type="match status" value="1"/>
</dbReference>
<sequence length="1255" mass="143919">MGFLRTLGICNFKSYRGEHSFGPFDETKILSILGQNGEGKSNFTDAIAFVFGDKSGSLRARHLRDLCFGGITRDGAVSSNCYVSATCCVSVNEVVVFKRAIVSQGRSCQFSIDGSPVSQKEYLERLCHLGIDGWSQNFIVQQGAVDKMGIMNNIQRTEYFEKVSKSLEFKKDYDELLKNRSEEQSKLTELSMKHGAARRDMLRFKAELRAREQHDKEVQNSEALSIRIRLMEMHDIQRQLQNCDERLTALRDAKNERRIRMGNVKDKDHINVEKNYEHMLKRIKGDISKKMKTKAEIEKRVLTFLQENDMRQQHLNILRRRIGGREQKRERLLEAKSLLNKNLDESRNKSKMLVEIEEVFPADQIAKYNEIKLSLSGGLLGIRIQELEAKKMLLGQTVGRSAITAASIKKHIESYDKKRRDLEVTRVQRENAAAEVANELAELQKEKDEVSRMHKAMTAKKDQLEAMKIIYTAETVDPMKALSAQHKQSKDVVQKLKSRFGSQSVFGRVYELMKPYDFKHMCAFDAAVGDHLNWIVVSNNRVARECSVFLLNNAMSQEVFLPLNKFKMSSQRSLYASDERLYRTLGGCFDIQSEIFYPISSYITEGIALCEDAAEAEHLMSTVEQLDKAVSVDGFIYSRYGASSFANCLKSPALIEWSSNLTTTEDERPDWERKLSEVCEEIERYNIEEGKTSEVMYELKQHQVSIRKDVENIINRAVIVEERATTLQKEFDEIENEHQLLIQQSSDNQNQIKSLRDKQNKAAENVFEEFCDKLGIADIGKYEDTRKKIETIRKDLEDLETSTRKLNVEIGLLEGDIASEEKNAADNDAASCQFLEDEVTRYAEIIRSNSAEMNGIDESISKLKEELSTNERRKAEELKQCRRENYNRKNKVEQELADVVKQINATNRDKERFLLLRHDLLNKAARSKLQLPFVSNSESTEHDDQEGRRSGMFNYSLPVLAEERRRRLRAEADAFQLDFRSLPKHYVEATNDATRQGLLNEEKAKLKTSMNKLQKLKVLNSNCQSELEVAQRQLEDLTDHMKAVKARIQSIDGEFVRVQEQRKQRFEDFFNRVNENVLSLYRIVTADESAYAQLTLEDVNEPFAAGIQYACVLPSKTATMFEMMSSGEQSLAALALSLAVHSTLETPLLVLDEVDAALDMRNTDRVYSFLRSTIAKGVQVFVVSHRFEFLYRAEHVLGLYAIEDDADDDDAVEQIRRSTRALSFDATIFPDNDDRAPLSESTIASPNREWSQVSF</sequence>
<evidence type="ECO:0000313" key="11">
    <source>
        <dbReference type="Proteomes" id="UP001175271"/>
    </source>
</evidence>
<dbReference type="GO" id="GO:0007062">
    <property type="term" value="P:sister chromatid cohesion"/>
    <property type="evidence" value="ECO:0007669"/>
    <property type="project" value="TreeGrafter"/>
</dbReference>
<evidence type="ECO:0000256" key="7">
    <source>
        <dbReference type="PIRNR" id="PIRNR005719"/>
    </source>
</evidence>
<dbReference type="AlphaFoldDB" id="A0AA39I4X0"/>
<proteinExistence type="inferred from homology"/>
<keyword evidence="2" id="KW-0132">Cell division</keyword>
<dbReference type="GO" id="GO:0003677">
    <property type="term" value="F:DNA binding"/>
    <property type="evidence" value="ECO:0007669"/>
    <property type="project" value="TreeGrafter"/>
</dbReference>
<dbReference type="SMART" id="SM00968">
    <property type="entry name" value="SMC_hinge"/>
    <property type="match status" value="1"/>
</dbReference>
<evidence type="ECO:0000256" key="2">
    <source>
        <dbReference type="ARBA" id="ARBA00022618"/>
    </source>
</evidence>
<evidence type="ECO:0000256" key="4">
    <source>
        <dbReference type="ARBA" id="ARBA00023054"/>
    </source>
</evidence>
<organism evidence="10 11">
    <name type="scientific">Steinernema hermaphroditum</name>
    <dbReference type="NCBI Taxonomy" id="289476"/>
    <lineage>
        <taxon>Eukaryota</taxon>
        <taxon>Metazoa</taxon>
        <taxon>Ecdysozoa</taxon>
        <taxon>Nematoda</taxon>
        <taxon>Chromadorea</taxon>
        <taxon>Rhabditida</taxon>
        <taxon>Tylenchina</taxon>
        <taxon>Panagrolaimomorpha</taxon>
        <taxon>Strongyloidoidea</taxon>
        <taxon>Steinernematidae</taxon>
        <taxon>Steinernema</taxon>
    </lineage>
</organism>
<dbReference type="Proteomes" id="UP001175271">
    <property type="component" value="Unassembled WGS sequence"/>
</dbReference>
<dbReference type="SUPFAM" id="SSF52540">
    <property type="entry name" value="P-loop containing nucleoside triphosphate hydrolases"/>
    <property type="match status" value="1"/>
</dbReference>
<keyword evidence="11" id="KW-1185">Reference proteome</keyword>
<dbReference type="SUPFAM" id="SSF75553">
    <property type="entry name" value="Smc hinge domain"/>
    <property type="match status" value="1"/>
</dbReference>
<dbReference type="GO" id="GO:0008278">
    <property type="term" value="C:cohesin complex"/>
    <property type="evidence" value="ECO:0007669"/>
    <property type="project" value="TreeGrafter"/>
</dbReference>
<dbReference type="GO" id="GO:0005524">
    <property type="term" value="F:ATP binding"/>
    <property type="evidence" value="ECO:0007669"/>
    <property type="project" value="InterPro"/>
</dbReference>
<accession>A0AA39I4X0</accession>
<dbReference type="PIRSF" id="PIRSF005719">
    <property type="entry name" value="SMC"/>
    <property type="match status" value="1"/>
</dbReference>
<dbReference type="GO" id="GO:0016887">
    <property type="term" value="F:ATP hydrolysis activity"/>
    <property type="evidence" value="ECO:0007669"/>
    <property type="project" value="InterPro"/>
</dbReference>
<dbReference type="InterPro" id="IPR027417">
    <property type="entry name" value="P-loop_NTPase"/>
</dbReference>
<dbReference type="InterPro" id="IPR003395">
    <property type="entry name" value="RecF/RecN/SMC_N"/>
</dbReference>
<dbReference type="Pfam" id="PF06470">
    <property type="entry name" value="SMC_hinge"/>
    <property type="match status" value="1"/>
</dbReference>
<dbReference type="PANTHER" id="PTHR18937">
    <property type="entry name" value="STRUCTURAL MAINTENANCE OF CHROMOSOMES SMC FAMILY MEMBER"/>
    <property type="match status" value="1"/>
</dbReference>
<feature type="coiled-coil region" evidence="8">
    <location>
        <begin position="424"/>
        <end position="499"/>
    </location>
</feature>
<feature type="coiled-coil region" evidence="8">
    <location>
        <begin position="999"/>
        <end position="1054"/>
    </location>
</feature>
<dbReference type="InterPro" id="IPR024704">
    <property type="entry name" value="SMC"/>
</dbReference>
<evidence type="ECO:0000256" key="6">
    <source>
        <dbReference type="ARBA" id="ARBA00023306"/>
    </source>
</evidence>
<evidence type="ECO:0000256" key="8">
    <source>
        <dbReference type="SAM" id="Coils"/>
    </source>
</evidence>
<evidence type="ECO:0000313" key="10">
    <source>
        <dbReference type="EMBL" id="KAK0417150.1"/>
    </source>
</evidence>
<dbReference type="PANTHER" id="PTHR18937:SF12">
    <property type="entry name" value="STRUCTURAL MAINTENANCE OF CHROMOSOMES PROTEIN"/>
    <property type="match status" value="1"/>
</dbReference>
<dbReference type="GO" id="GO:0005634">
    <property type="term" value="C:nucleus"/>
    <property type="evidence" value="ECO:0007669"/>
    <property type="project" value="UniProtKB-SubCell"/>
</dbReference>
<keyword evidence="6" id="KW-0131">Cell cycle</keyword>
<evidence type="ECO:0000259" key="9">
    <source>
        <dbReference type="SMART" id="SM00968"/>
    </source>
</evidence>
<comment type="subcellular location">
    <subcellularLocation>
        <location evidence="1 7">Nucleus</location>
    </subcellularLocation>
</comment>
<feature type="coiled-coil region" evidence="8">
    <location>
        <begin position="782"/>
        <end position="809"/>
    </location>
</feature>
<feature type="domain" description="SMC hinge" evidence="9">
    <location>
        <begin position="503"/>
        <end position="620"/>
    </location>
</feature>
<comment type="caution">
    <text evidence="10">The sequence shown here is derived from an EMBL/GenBank/DDBJ whole genome shotgun (WGS) entry which is preliminary data.</text>
</comment>
<dbReference type="InterPro" id="IPR036277">
    <property type="entry name" value="SMC_hinge_sf"/>
</dbReference>
<dbReference type="EMBL" id="JAUCMV010000002">
    <property type="protein sequence ID" value="KAK0417150.1"/>
    <property type="molecule type" value="Genomic_DNA"/>
</dbReference>
<evidence type="ECO:0000256" key="3">
    <source>
        <dbReference type="ARBA" id="ARBA00022776"/>
    </source>
</evidence>
<keyword evidence="5 7" id="KW-0539">Nucleus</keyword>
<keyword evidence="4 8" id="KW-0175">Coiled coil</keyword>
<protein>
    <recommendedName>
        <fullName evidence="7">Structural maintenance of chromosomes protein</fullName>
    </recommendedName>
</protein>
<keyword evidence="3" id="KW-0498">Mitosis</keyword>
<evidence type="ECO:0000256" key="1">
    <source>
        <dbReference type="ARBA" id="ARBA00004123"/>
    </source>
</evidence>
<name>A0AA39I4X0_9BILA</name>
<gene>
    <name evidence="10" type="ORF">QR680_012856</name>
</gene>
<evidence type="ECO:0000256" key="5">
    <source>
        <dbReference type="ARBA" id="ARBA00023242"/>
    </source>
</evidence>
<dbReference type="Gene3D" id="3.40.50.300">
    <property type="entry name" value="P-loop containing nucleotide triphosphate hydrolases"/>
    <property type="match status" value="2"/>
</dbReference>